<proteinExistence type="predicted"/>
<evidence type="ECO:0000313" key="2">
    <source>
        <dbReference type="EMBL" id="APC19132.1"/>
    </source>
</evidence>
<dbReference type="OrthoDB" id="6840219at2"/>
<gene>
    <name evidence="1" type="ORF">BLL42_00110</name>
    <name evidence="2" type="ORF">BLL42_26810</name>
</gene>
<name>A0A1J0EDV0_9PSED</name>
<reference evidence="1" key="2">
    <citation type="journal article" date="2018" name="Genomics">
        <title>Complete genome sequence of Pseudomonas frederiksbergensis ERDD5:01 revealed genetic bases for survivability at high altitude ecosystem and bioprospection potential.</title>
        <authorList>
            <person name="Kumar R."/>
            <person name="Acharya V."/>
            <person name="Mukhia S."/>
            <person name="Singh D."/>
            <person name="Kumar S."/>
        </authorList>
    </citation>
    <scope>NUCLEOTIDE SEQUENCE</scope>
    <source>
        <strain evidence="1">ERDD5:01</strain>
    </source>
</reference>
<accession>A0A1J0EDV0</accession>
<evidence type="ECO:0000313" key="1">
    <source>
        <dbReference type="EMBL" id="APC14222.1"/>
    </source>
</evidence>
<dbReference type="AlphaFoldDB" id="A0A1J0EDV0"/>
<organism evidence="1 3">
    <name type="scientific">Pseudomonas frederiksbergensis</name>
    <dbReference type="NCBI Taxonomy" id="104087"/>
    <lineage>
        <taxon>Bacteria</taxon>
        <taxon>Pseudomonadati</taxon>
        <taxon>Pseudomonadota</taxon>
        <taxon>Gammaproteobacteria</taxon>
        <taxon>Pseudomonadales</taxon>
        <taxon>Pseudomonadaceae</taxon>
        <taxon>Pseudomonas</taxon>
    </lineage>
</organism>
<dbReference type="InterPro" id="IPR046905">
    <property type="entry name" value="ABC-3C_MC1"/>
</dbReference>
<dbReference type="Pfam" id="PF20289">
    <property type="entry name" value="MComp1"/>
    <property type="match status" value="1"/>
</dbReference>
<dbReference type="EMBL" id="CP017886">
    <property type="protein sequence ID" value="APC14222.1"/>
    <property type="molecule type" value="Genomic_DNA"/>
</dbReference>
<evidence type="ECO:0000313" key="3">
    <source>
        <dbReference type="Proteomes" id="UP000182567"/>
    </source>
</evidence>
<dbReference type="RefSeq" id="WP_071550147.1">
    <property type="nucleotide sequence ID" value="NZ_CP017886.1"/>
</dbReference>
<protein>
    <submittedName>
        <fullName evidence="1">Uncharacterized protein</fullName>
    </submittedName>
</protein>
<dbReference type="Proteomes" id="UP000182567">
    <property type="component" value="Chromosome"/>
</dbReference>
<sequence length="199" mass="21870">MLTISEMVEAISNRAEGRYDVSYADSVELPPPLAEIATAGMQLKRVNQENAGWRTVLIAAFPYDVAKIQGAFRWAADVRDMLPEPQTADLYMFMLIEGVASEDAARLETDDRFCRKVVVREDEDAGSFLDRSFLATLSIPGSSDSISDPLSASLSALVLAHAWVEPHRDTWRDLLLSGKSGSEIAEALKVSAFGEEDEQ</sequence>
<dbReference type="EMBL" id="CP017886">
    <property type="protein sequence ID" value="APC19132.1"/>
    <property type="molecule type" value="Genomic_DNA"/>
</dbReference>
<dbReference type="GeneID" id="46911904"/>
<reference evidence="3" key="1">
    <citation type="submission" date="2016-10" db="EMBL/GenBank/DDBJ databases">
        <title>Pseudomonas frederiksbergensis ERGS4:02 complete genome.</title>
        <authorList>
            <person name="Kumar R."/>
            <person name="Acharya V."/>
            <person name="Singh D."/>
        </authorList>
    </citation>
    <scope>NUCLEOTIDE SEQUENCE [LARGE SCALE GENOMIC DNA]</scope>
    <source>
        <strain evidence="3">ERGS4:02</strain>
    </source>
</reference>